<reference evidence="1" key="1">
    <citation type="journal article" date="2014" name="Front. Microbiol.">
        <title>High frequency of phylogenetically diverse reductive dehalogenase-homologous genes in deep subseafloor sedimentary metagenomes.</title>
        <authorList>
            <person name="Kawai M."/>
            <person name="Futagami T."/>
            <person name="Toyoda A."/>
            <person name="Takaki Y."/>
            <person name="Nishi S."/>
            <person name="Hori S."/>
            <person name="Arai W."/>
            <person name="Tsubouchi T."/>
            <person name="Morono Y."/>
            <person name="Uchiyama I."/>
            <person name="Ito T."/>
            <person name="Fujiyama A."/>
            <person name="Inagaki F."/>
            <person name="Takami H."/>
        </authorList>
    </citation>
    <scope>NUCLEOTIDE SEQUENCE</scope>
    <source>
        <strain evidence="1">Expedition CK06-06</strain>
    </source>
</reference>
<name>X1A7D0_9ZZZZ</name>
<comment type="caution">
    <text evidence="1">The sequence shown here is derived from an EMBL/GenBank/DDBJ whole genome shotgun (WGS) entry which is preliminary data.</text>
</comment>
<sequence>MIRKPISGPKSKELLKVKEKYVPKGVFNTVPTFIKRGEGAVIEDVDGEIYY</sequence>
<dbReference type="Gene3D" id="3.90.1150.10">
    <property type="entry name" value="Aspartate Aminotransferase, domain 1"/>
    <property type="match status" value="1"/>
</dbReference>
<dbReference type="AlphaFoldDB" id="X1A7D0"/>
<organism evidence="1">
    <name type="scientific">marine sediment metagenome</name>
    <dbReference type="NCBI Taxonomy" id="412755"/>
    <lineage>
        <taxon>unclassified sequences</taxon>
        <taxon>metagenomes</taxon>
        <taxon>ecological metagenomes</taxon>
    </lineage>
</organism>
<evidence type="ECO:0008006" key="2">
    <source>
        <dbReference type="Google" id="ProtNLM"/>
    </source>
</evidence>
<evidence type="ECO:0000313" key="1">
    <source>
        <dbReference type="EMBL" id="GAG66032.1"/>
    </source>
</evidence>
<proteinExistence type="predicted"/>
<accession>X1A7D0</accession>
<dbReference type="EMBL" id="BART01000155">
    <property type="protein sequence ID" value="GAG66032.1"/>
    <property type="molecule type" value="Genomic_DNA"/>
</dbReference>
<gene>
    <name evidence="1" type="ORF">S01H4_00950</name>
</gene>
<protein>
    <recommendedName>
        <fullName evidence="2">Aspartate aminotransferase family protein</fullName>
    </recommendedName>
</protein>
<dbReference type="InterPro" id="IPR015422">
    <property type="entry name" value="PyrdxlP-dep_Trfase_small"/>
</dbReference>